<keyword evidence="3" id="KW-1185">Reference proteome</keyword>
<dbReference type="KEGG" id="dwd:DSCW_64530"/>
<dbReference type="PANTHER" id="PTHR43861">
    <property type="entry name" value="TRANS-ACONITATE 2-METHYLTRANSFERASE-RELATED"/>
    <property type="match status" value="1"/>
</dbReference>
<dbReference type="InterPro" id="IPR029063">
    <property type="entry name" value="SAM-dependent_MTases_sf"/>
</dbReference>
<dbReference type="PANTHER" id="PTHR43861:SF1">
    <property type="entry name" value="TRANS-ACONITATE 2-METHYLTRANSFERASE"/>
    <property type="match status" value="1"/>
</dbReference>
<dbReference type="SUPFAM" id="SSF53335">
    <property type="entry name" value="S-adenosyl-L-methionine-dependent methyltransferases"/>
    <property type="match status" value="1"/>
</dbReference>
<dbReference type="AlphaFoldDB" id="A0A5K7ZB16"/>
<name>A0A5K7ZB16_9BACT</name>
<dbReference type="RefSeq" id="WP_155307607.1">
    <property type="nucleotide sequence ID" value="NZ_AP021875.1"/>
</dbReference>
<dbReference type="OrthoDB" id="9811589at2"/>
<feature type="domain" description="Methyltransferase type 11" evidence="1">
    <location>
        <begin position="55"/>
        <end position="151"/>
    </location>
</feature>
<organism evidence="2 3">
    <name type="scientific">Desulfosarcina widdelii</name>
    <dbReference type="NCBI Taxonomy" id="947919"/>
    <lineage>
        <taxon>Bacteria</taxon>
        <taxon>Pseudomonadati</taxon>
        <taxon>Thermodesulfobacteriota</taxon>
        <taxon>Desulfobacteria</taxon>
        <taxon>Desulfobacterales</taxon>
        <taxon>Desulfosarcinaceae</taxon>
        <taxon>Desulfosarcina</taxon>
    </lineage>
</organism>
<accession>A0A5K7ZB16</accession>
<gene>
    <name evidence="2" type="ORF">DSCW_64530</name>
</gene>
<dbReference type="Gene3D" id="3.40.50.150">
    <property type="entry name" value="Vaccinia Virus protein VP39"/>
    <property type="match status" value="1"/>
</dbReference>
<proteinExistence type="predicted"/>
<dbReference type="InterPro" id="IPR013216">
    <property type="entry name" value="Methyltransf_11"/>
</dbReference>
<sequence>MNAEAFNTKVKRNVAHNFDQSIRLYREFEDKHGFFEALTLKMAKAIGVEEHASVLDIGCGYGVSARALRDRLGCRVLGVDLSPEMIAAGRSYCQKDGIDLCVGDGENLSSVVEGRSFTYALYNASIFIFPDVSKTIAESHQCLLDGGKIAFSFYPQLLGEDDADLFALAFERLGEPLPRFRVITGYAKACEALESRCVDIRHHRWTRPLDIEFLQDFFSIPAQSASLFPGKDYEARRELATRLFGTLDDRTETGRIVWRMAEGTKSTAN</sequence>
<dbReference type="Pfam" id="PF08241">
    <property type="entry name" value="Methyltransf_11"/>
    <property type="match status" value="1"/>
</dbReference>
<reference evidence="2 3" key="1">
    <citation type="submission" date="2019-11" db="EMBL/GenBank/DDBJ databases">
        <title>Comparative genomics of hydrocarbon-degrading Desulfosarcina strains.</title>
        <authorList>
            <person name="Watanabe M."/>
            <person name="Kojima H."/>
            <person name="Fukui M."/>
        </authorList>
    </citation>
    <scope>NUCLEOTIDE SEQUENCE [LARGE SCALE GENOMIC DNA]</scope>
    <source>
        <strain evidence="2 3">PP31</strain>
    </source>
</reference>
<evidence type="ECO:0000313" key="3">
    <source>
        <dbReference type="Proteomes" id="UP000427769"/>
    </source>
</evidence>
<dbReference type="CDD" id="cd02440">
    <property type="entry name" value="AdoMet_MTases"/>
    <property type="match status" value="1"/>
</dbReference>
<evidence type="ECO:0000313" key="2">
    <source>
        <dbReference type="EMBL" id="BBO79036.1"/>
    </source>
</evidence>
<dbReference type="Proteomes" id="UP000427769">
    <property type="component" value="Chromosome"/>
</dbReference>
<protein>
    <recommendedName>
        <fullName evidence="1">Methyltransferase type 11 domain-containing protein</fullName>
    </recommendedName>
</protein>
<evidence type="ECO:0000259" key="1">
    <source>
        <dbReference type="Pfam" id="PF08241"/>
    </source>
</evidence>
<dbReference type="GO" id="GO:0008757">
    <property type="term" value="F:S-adenosylmethionine-dependent methyltransferase activity"/>
    <property type="evidence" value="ECO:0007669"/>
    <property type="project" value="InterPro"/>
</dbReference>
<dbReference type="EMBL" id="AP021875">
    <property type="protein sequence ID" value="BBO79036.1"/>
    <property type="molecule type" value="Genomic_DNA"/>
</dbReference>